<dbReference type="SMART" id="SM00418">
    <property type="entry name" value="HTH_ARSR"/>
    <property type="match status" value="1"/>
</dbReference>
<dbReference type="Proteomes" id="UP000509303">
    <property type="component" value="Chromosome"/>
</dbReference>
<dbReference type="InterPro" id="IPR036390">
    <property type="entry name" value="WH_DNA-bd_sf"/>
</dbReference>
<dbReference type="InterPro" id="IPR052543">
    <property type="entry name" value="HTH_Metal-responsive_Reg"/>
</dbReference>
<dbReference type="GO" id="GO:0032791">
    <property type="term" value="F:lead ion binding"/>
    <property type="evidence" value="ECO:0007669"/>
    <property type="project" value="TreeGrafter"/>
</dbReference>
<dbReference type="CDD" id="cd00090">
    <property type="entry name" value="HTH_ARSR"/>
    <property type="match status" value="1"/>
</dbReference>
<dbReference type="Gene3D" id="1.10.10.10">
    <property type="entry name" value="Winged helix-like DNA-binding domain superfamily/Winged helix DNA-binding domain"/>
    <property type="match status" value="1"/>
</dbReference>
<dbReference type="SUPFAM" id="SSF46785">
    <property type="entry name" value="Winged helix' DNA-binding domain"/>
    <property type="match status" value="1"/>
</dbReference>
<keyword evidence="3" id="KW-1185">Reference proteome</keyword>
<organism evidence="2 3">
    <name type="scientific">Streptomyces buecherae</name>
    <dbReference type="NCBI Taxonomy" id="2763006"/>
    <lineage>
        <taxon>Bacteria</taxon>
        <taxon>Bacillati</taxon>
        <taxon>Actinomycetota</taxon>
        <taxon>Actinomycetes</taxon>
        <taxon>Kitasatosporales</taxon>
        <taxon>Streptomycetaceae</taxon>
        <taxon>Streptomyces</taxon>
    </lineage>
</organism>
<dbReference type="InterPro" id="IPR036388">
    <property type="entry name" value="WH-like_DNA-bd_sf"/>
</dbReference>
<evidence type="ECO:0000313" key="3">
    <source>
        <dbReference type="Proteomes" id="UP000509303"/>
    </source>
</evidence>
<dbReference type="PROSITE" id="PS50987">
    <property type="entry name" value="HTH_ARSR_2"/>
    <property type="match status" value="1"/>
</dbReference>
<dbReference type="GO" id="GO:0003700">
    <property type="term" value="F:DNA-binding transcription factor activity"/>
    <property type="evidence" value="ECO:0007669"/>
    <property type="project" value="InterPro"/>
</dbReference>
<evidence type="ECO:0000259" key="1">
    <source>
        <dbReference type="PROSITE" id="PS50987"/>
    </source>
</evidence>
<dbReference type="GO" id="GO:0003677">
    <property type="term" value="F:DNA binding"/>
    <property type="evidence" value="ECO:0007669"/>
    <property type="project" value="TreeGrafter"/>
</dbReference>
<dbReference type="AlphaFoldDB" id="A0A7H8N355"/>
<dbReference type="Pfam" id="PF12840">
    <property type="entry name" value="HTH_20"/>
    <property type="match status" value="1"/>
</dbReference>
<reference evidence="2 3" key="1">
    <citation type="submission" date="2020-06" db="EMBL/GenBank/DDBJ databases">
        <title>Genome mining for natural products.</title>
        <authorList>
            <person name="Zhang B."/>
            <person name="Shi J."/>
            <person name="Ge H."/>
        </authorList>
    </citation>
    <scope>NUCLEOTIDE SEQUENCE [LARGE SCALE GENOMIC DNA]</scope>
    <source>
        <strain evidence="2 3">NA00687</strain>
    </source>
</reference>
<evidence type="ECO:0000313" key="2">
    <source>
        <dbReference type="EMBL" id="QKW48944.1"/>
    </source>
</evidence>
<accession>A0A7H8N355</accession>
<dbReference type="PRINTS" id="PR00778">
    <property type="entry name" value="HTHARSR"/>
</dbReference>
<dbReference type="GO" id="GO:0097063">
    <property type="term" value="F:cadmium ion sensor activity"/>
    <property type="evidence" value="ECO:0007669"/>
    <property type="project" value="TreeGrafter"/>
</dbReference>
<dbReference type="NCBIfam" id="NF033788">
    <property type="entry name" value="HTH_metalloreg"/>
    <property type="match status" value="1"/>
</dbReference>
<dbReference type="PANTHER" id="PTHR39168:SF1">
    <property type="entry name" value="TRANSCRIPTIONAL REGULATORY PROTEIN"/>
    <property type="match status" value="1"/>
</dbReference>
<proteinExistence type="predicted"/>
<dbReference type="EMBL" id="CP054929">
    <property type="protein sequence ID" value="QKW48944.1"/>
    <property type="molecule type" value="Genomic_DNA"/>
</dbReference>
<name>A0A7H8N355_9ACTN</name>
<feature type="domain" description="HTH arsR-type" evidence="1">
    <location>
        <begin position="1"/>
        <end position="94"/>
    </location>
</feature>
<dbReference type="RefSeq" id="WP_176160676.1">
    <property type="nucleotide sequence ID" value="NZ_CP054929.1"/>
</dbReference>
<dbReference type="PANTHER" id="PTHR39168">
    <property type="entry name" value="TRANSCRIPTIONAL REGULATOR-RELATED"/>
    <property type="match status" value="1"/>
</dbReference>
<dbReference type="GO" id="GO:0046686">
    <property type="term" value="P:response to cadmium ion"/>
    <property type="evidence" value="ECO:0007669"/>
    <property type="project" value="TreeGrafter"/>
</dbReference>
<protein>
    <submittedName>
        <fullName evidence="2">Winged helix-turn-helix transcriptional regulator</fullName>
    </submittedName>
</protein>
<sequence length="234" mass="24693">MSRDRDFTSVGRALAAPARSAFLNLLMDGTSRPAGELARAAGVSASTASEHLAALVDAGLVTCEARGRRRYYALAGPRVATALEALGALADPVPVSGYRRSREARTLAAARLCYDHLAGRLGVALTDAWTHRGWLTDRESLTLADAGATGLRALGVDVDGALRARRPTTRACPDWTERRTHLAGALGAAVGTRFLAAGWVVRHPSGRGLNTTDSGRELLRETWGIALTDRSPAA</sequence>
<dbReference type="GO" id="GO:0010288">
    <property type="term" value="P:response to lead ion"/>
    <property type="evidence" value="ECO:0007669"/>
    <property type="project" value="TreeGrafter"/>
</dbReference>
<dbReference type="InterPro" id="IPR011991">
    <property type="entry name" value="ArsR-like_HTH"/>
</dbReference>
<dbReference type="InterPro" id="IPR001845">
    <property type="entry name" value="HTH_ArsR_DNA-bd_dom"/>
</dbReference>
<gene>
    <name evidence="2" type="ORF">HUT08_04635</name>
</gene>